<gene>
    <name evidence="2" type="ORF">MGWOODY_Mmi2609</name>
</gene>
<dbReference type="InterPro" id="IPR036415">
    <property type="entry name" value="Lamin_tail_dom_sf"/>
</dbReference>
<dbReference type="AlphaFoldDB" id="A0A160VJD9"/>
<name>A0A160VJD9_9ZZZZ</name>
<organism evidence="2">
    <name type="scientific">hydrothermal vent metagenome</name>
    <dbReference type="NCBI Taxonomy" id="652676"/>
    <lineage>
        <taxon>unclassified sequences</taxon>
        <taxon>metagenomes</taxon>
        <taxon>ecological metagenomes</taxon>
    </lineage>
</organism>
<feature type="domain" description="LTD" evidence="1">
    <location>
        <begin position="926"/>
        <end position="1040"/>
    </location>
</feature>
<dbReference type="Pfam" id="PF08757">
    <property type="entry name" value="CotH"/>
    <property type="match status" value="1"/>
</dbReference>
<evidence type="ECO:0000259" key="1">
    <source>
        <dbReference type="PROSITE" id="PS51841"/>
    </source>
</evidence>
<accession>A0A160VJD9</accession>
<dbReference type="InterPro" id="IPR026444">
    <property type="entry name" value="Secre_tail"/>
</dbReference>
<sequence>MQRILTVFLLLSINAYGQTVQLNEIVSSNASVLYDEDGDTPDWIELHNPSNQTVNLDGFGITDDPGDLSMWIFPSIVIEPDSFLVIFASDKNRTNLVAQWDAVINWGDSWSYWPGTSAPVSNWDDPETDISDWSTGPSGFGYGDNDDNTNLGQIISVFARKTFQIDNPTIITKALFHIDYDDGYIAYLNGVEFSRRNMGAPNTEVYYNETTTSLHEAEIYAGGFPEEISIDLNEFPFVSGENTLAVEVHNYNTSSSDLSCIPFLTLGYNSEIDNATEPHQLMVLPRSYLHTNFRLSSNGEDLILSDQDENVLDSVFTGTMETDMSFGRYFESGSWVLFAVPTPGSSNSTSSYAGALSPIEFSMASGFYNQGQISVELSNPDESATIYFTMDGTAPTMDDLPYGYSIPLTSTTVIRARAFLEGWLASDVESKTYILEENVPDSLPVVFLSTDPNNFFDNDTGIYAMGSNASWDFPYFGANFWEDWECPIHFEILETDGSGYAANAGVKIFGGWSRGFPQKSLSIFSRSYYGPSTFDYTLFPDSGIDSFEAFVLRNSGNDWESTMLRDGFITSLTKDLNIDHQQYRPAVLYLNGEFWGIQNIREKVNEHFLASHHLISAENIDLLDNEGVNEWNVVHGTNTDYLNLIDYLENSDMEDPIVQNALEQWIDIESYMSYQAFQIFIDNRDWPGNNIKFWRDHRAGGKWRWILFDTDFGFSIWESNAYTYNTLSFALDPNGPGWPNPPWSTFLFRRMMDNNYFRNSFINIYCDLLNTVFQADYLTNHLDSIASNIEEIIPAHRARWYNNGNWPNSAVNWQGRINTMENFSNNRRSYAINHIQNEFDLPNIALTSLNIIPDGAGSIQFNTLEIMESDWSGYYFPTVPIEARAIPNEGFQFNSWLEFPDSNATFHIQVTDPFTLTAVFMPTDLSPGATVINEINYNSNDDHDSDDWVELINPGEIEIDISNWILKDDDNSHGYTIPDETVIQPNNYLVLAKDMDLFSSSYPDISNVIGPFDFSLSGGGDQVRIFDNAGILIDSVQYDDADPWPLEPDGNGPTLELINPGYDNTLAVSWASSIDYGSPGMQNTAYLASDVAENIIPETTSMLPAYPNPFNGAVTIPLELATPINASIIIYNLLGERITDIPINHLRPGHHTLVWQGRNQLGHSVGTGIYFVRLQTENTRSVQKLIYLK</sequence>
<dbReference type="PROSITE" id="PS51841">
    <property type="entry name" value="LTD"/>
    <property type="match status" value="2"/>
</dbReference>
<dbReference type="SUPFAM" id="SSF74853">
    <property type="entry name" value="Lamin A/C globular tail domain"/>
    <property type="match status" value="2"/>
</dbReference>
<dbReference type="Pfam" id="PF00932">
    <property type="entry name" value="LTD"/>
    <property type="match status" value="2"/>
</dbReference>
<dbReference type="InterPro" id="IPR001322">
    <property type="entry name" value="Lamin_tail_dom"/>
</dbReference>
<proteinExistence type="predicted"/>
<dbReference type="Pfam" id="PF18962">
    <property type="entry name" value="Por_Secre_tail"/>
    <property type="match status" value="1"/>
</dbReference>
<dbReference type="InterPro" id="IPR059177">
    <property type="entry name" value="GH29D-like_dom"/>
</dbReference>
<reference evidence="2" key="1">
    <citation type="submission" date="2015-10" db="EMBL/GenBank/DDBJ databases">
        <authorList>
            <person name="Gilbert D.G."/>
        </authorList>
    </citation>
    <scope>NUCLEOTIDE SEQUENCE</scope>
</reference>
<dbReference type="Pfam" id="PF13290">
    <property type="entry name" value="CHB_HEX_C_1"/>
    <property type="match status" value="1"/>
</dbReference>
<dbReference type="NCBIfam" id="TIGR04183">
    <property type="entry name" value="Por_Secre_tail"/>
    <property type="match status" value="1"/>
</dbReference>
<dbReference type="InterPro" id="IPR014867">
    <property type="entry name" value="Spore_coat_CotH_CotH2/3/7"/>
</dbReference>
<protein>
    <recommendedName>
        <fullName evidence="1">LTD domain-containing protein</fullName>
    </recommendedName>
</protein>
<dbReference type="Gene3D" id="2.60.40.4070">
    <property type="match status" value="1"/>
</dbReference>
<dbReference type="Gene3D" id="2.60.120.260">
    <property type="entry name" value="Galactose-binding domain-like"/>
    <property type="match status" value="1"/>
</dbReference>
<dbReference type="EMBL" id="FAXC01000219">
    <property type="protein sequence ID" value="CUV09344.1"/>
    <property type="molecule type" value="Genomic_DNA"/>
</dbReference>
<evidence type="ECO:0000313" key="2">
    <source>
        <dbReference type="EMBL" id="CUV09344.1"/>
    </source>
</evidence>
<dbReference type="Gene3D" id="2.60.40.1260">
    <property type="entry name" value="Lamin Tail domain"/>
    <property type="match status" value="2"/>
</dbReference>
<feature type="domain" description="LTD" evidence="1">
    <location>
        <begin position="1"/>
        <end position="162"/>
    </location>
</feature>